<feature type="region of interest" description="Disordered" evidence="1">
    <location>
        <begin position="90"/>
        <end position="131"/>
    </location>
</feature>
<name>A0A1X0VC65_LEUPS</name>
<feature type="compositionally biased region" description="Polar residues" evidence="1">
    <location>
        <begin position="120"/>
        <end position="131"/>
    </location>
</feature>
<dbReference type="InterPro" id="IPR036192">
    <property type="entry name" value="Cell_div_ZapA-like_sf"/>
</dbReference>
<protein>
    <submittedName>
        <fullName evidence="2">Cell division protein FtsZ</fullName>
    </submittedName>
</protein>
<dbReference type="Gene3D" id="6.10.250.790">
    <property type="match status" value="1"/>
</dbReference>
<accession>A0A1X0VC65</accession>
<dbReference type="AlphaFoldDB" id="A0A1X0VC65"/>
<comment type="caution">
    <text evidence="2">The sequence shown here is derived from an EMBL/GenBank/DDBJ whole genome shotgun (WGS) entry which is preliminary data.</text>
</comment>
<dbReference type="STRING" id="33968.BMS77_05770"/>
<organism evidence="2 3">
    <name type="scientific">Leuconostoc pseudomesenteroides</name>
    <dbReference type="NCBI Taxonomy" id="33968"/>
    <lineage>
        <taxon>Bacteria</taxon>
        <taxon>Bacillati</taxon>
        <taxon>Bacillota</taxon>
        <taxon>Bacilli</taxon>
        <taxon>Lactobacillales</taxon>
        <taxon>Lactobacillaceae</taxon>
        <taxon>Leuconostoc</taxon>
    </lineage>
</organism>
<dbReference type="SUPFAM" id="SSF102829">
    <property type="entry name" value="Cell division protein ZapA-like"/>
    <property type="match status" value="1"/>
</dbReference>
<dbReference type="InterPro" id="IPR007838">
    <property type="entry name" value="Cell_div_ZapA-like"/>
</dbReference>
<dbReference type="EMBL" id="MPLS01000037">
    <property type="protein sequence ID" value="ORI97214.1"/>
    <property type="molecule type" value="Genomic_DNA"/>
</dbReference>
<dbReference type="Proteomes" id="UP000192288">
    <property type="component" value="Unassembled WGS sequence"/>
</dbReference>
<keyword evidence="2" id="KW-0131">Cell cycle</keyword>
<dbReference type="RefSeq" id="WP_004910622.1">
    <property type="nucleotide sequence ID" value="NZ_MPLS01000037.1"/>
</dbReference>
<feature type="compositionally biased region" description="Polar residues" evidence="1">
    <location>
        <begin position="95"/>
        <end position="110"/>
    </location>
</feature>
<proteinExistence type="predicted"/>
<reference evidence="2 3" key="1">
    <citation type="journal article" date="2017" name="Front. Microbiol.">
        <title>Genomic Characterization of Dairy Associated Leuconostoc Species and Diversity of Leuconostocs in Undefined Mixed Mesophilic Starter Cultures.</title>
        <authorList>
            <person name="Frantzen C.A."/>
            <person name="Kot W."/>
            <person name="Pedersen T.B."/>
            <person name="Ardo Y.M."/>
            <person name="Broadbent J.R."/>
            <person name="Neve H."/>
            <person name="Hansen L.H."/>
            <person name="Dal Bello F."/>
            <person name="Ostlie H.M."/>
            <person name="Kleppen H.P."/>
            <person name="Vogensen F.K."/>
            <person name="Holo H."/>
        </authorList>
    </citation>
    <scope>NUCLEOTIDE SEQUENCE [LARGE SCALE GENOMIC DNA]</scope>
    <source>
        <strain evidence="2 3">LMGCF08</strain>
    </source>
</reference>
<sequence>MTKQAKRQYKAVIAGKKYVISGHASIPHFKATEELINKQFAQISLVAPKLAPLDQATLVTFNAISDQLYKQAEIDDLQQQVARLQAELDKKRNEIPTQPKTKTSAVSSIIDTAKQESRSRTSNQIFKRTEQ</sequence>
<dbReference type="InterPro" id="IPR053712">
    <property type="entry name" value="Bac_CellDiv_Activator"/>
</dbReference>
<evidence type="ECO:0000313" key="2">
    <source>
        <dbReference type="EMBL" id="ORI97214.1"/>
    </source>
</evidence>
<gene>
    <name evidence="2" type="ORF">BMR96_08355</name>
</gene>
<dbReference type="eggNOG" id="COG3027">
    <property type="taxonomic scope" value="Bacteria"/>
</dbReference>
<dbReference type="Pfam" id="PF05164">
    <property type="entry name" value="ZapA"/>
    <property type="match status" value="1"/>
</dbReference>
<evidence type="ECO:0000256" key="1">
    <source>
        <dbReference type="SAM" id="MobiDB-lite"/>
    </source>
</evidence>
<keyword evidence="2" id="KW-0132">Cell division</keyword>
<dbReference type="GO" id="GO:0051301">
    <property type="term" value="P:cell division"/>
    <property type="evidence" value="ECO:0007669"/>
    <property type="project" value="UniProtKB-KW"/>
</dbReference>
<evidence type="ECO:0000313" key="3">
    <source>
        <dbReference type="Proteomes" id="UP000192288"/>
    </source>
</evidence>